<feature type="region of interest" description="Disordered" evidence="8">
    <location>
        <begin position="259"/>
        <end position="297"/>
    </location>
</feature>
<dbReference type="InterPro" id="IPR020472">
    <property type="entry name" value="WD40_PAC1"/>
</dbReference>
<dbReference type="Gene3D" id="3.30.200.20">
    <property type="entry name" value="Phosphorylase Kinase, domain 1"/>
    <property type="match status" value="1"/>
</dbReference>
<dbReference type="CDD" id="cd00200">
    <property type="entry name" value="WD40"/>
    <property type="match status" value="1"/>
</dbReference>
<dbReference type="Gene3D" id="1.10.510.10">
    <property type="entry name" value="Transferase(Phosphotransferase) domain 1"/>
    <property type="match status" value="1"/>
</dbReference>
<evidence type="ECO:0000313" key="10">
    <source>
        <dbReference type="EMBL" id="TMR01841.1"/>
    </source>
</evidence>
<dbReference type="PROSITE" id="PS50011">
    <property type="entry name" value="PROTEIN_KINASE_DOM"/>
    <property type="match status" value="1"/>
</dbReference>
<name>A0A5C4JDR5_9ACTN</name>
<dbReference type="PROSITE" id="PS00108">
    <property type="entry name" value="PROTEIN_KINASE_ST"/>
    <property type="match status" value="1"/>
</dbReference>
<evidence type="ECO:0000256" key="1">
    <source>
        <dbReference type="ARBA" id="ARBA00022574"/>
    </source>
</evidence>
<feature type="domain" description="Protein kinase" evidence="9">
    <location>
        <begin position="17"/>
        <end position="270"/>
    </location>
</feature>
<protein>
    <recommendedName>
        <fullName evidence="9">Protein kinase domain-containing protein</fullName>
    </recommendedName>
</protein>
<keyword evidence="2" id="KW-0808">Transferase</keyword>
<dbReference type="PANTHER" id="PTHR43289:SF34">
    <property type="entry name" value="SERINE_THREONINE-PROTEIN KINASE YBDM-RELATED"/>
    <property type="match status" value="1"/>
</dbReference>
<keyword evidence="6" id="KW-0067">ATP-binding</keyword>
<comment type="caution">
    <text evidence="10">The sequence shown here is derived from an EMBL/GenBank/DDBJ whole genome shotgun (WGS) entry which is preliminary data.</text>
</comment>
<evidence type="ECO:0000256" key="2">
    <source>
        <dbReference type="ARBA" id="ARBA00022679"/>
    </source>
</evidence>
<evidence type="ECO:0000259" key="9">
    <source>
        <dbReference type="PROSITE" id="PS50011"/>
    </source>
</evidence>
<dbReference type="PROSITE" id="PS00678">
    <property type="entry name" value="WD_REPEATS_1"/>
    <property type="match status" value="3"/>
</dbReference>
<dbReference type="InterPro" id="IPR019775">
    <property type="entry name" value="WD40_repeat_CS"/>
</dbReference>
<evidence type="ECO:0000256" key="8">
    <source>
        <dbReference type="SAM" id="MobiDB-lite"/>
    </source>
</evidence>
<dbReference type="SMART" id="SM00320">
    <property type="entry name" value="WD40"/>
    <property type="match status" value="5"/>
</dbReference>
<evidence type="ECO:0000256" key="6">
    <source>
        <dbReference type="ARBA" id="ARBA00022840"/>
    </source>
</evidence>
<dbReference type="SUPFAM" id="SSF56112">
    <property type="entry name" value="Protein kinase-like (PK-like)"/>
    <property type="match status" value="1"/>
</dbReference>
<keyword evidence="11" id="KW-1185">Reference proteome</keyword>
<keyword evidence="3" id="KW-0677">Repeat</keyword>
<dbReference type="PRINTS" id="PR00320">
    <property type="entry name" value="GPROTEINBRPT"/>
</dbReference>
<accession>A0A5C4JDR5</accession>
<dbReference type="InterPro" id="IPR001680">
    <property type="entry name" value="WD40_rpt"/>
</dbReference>
<keyword evidence="4" id="KW-0547">Nucleotide-binding</keyword>
<dbReference type="InterPro" id="IPR036322">
    <property type="entry name" value="WD40_repeat_dom_sf"/>
</dbReference>
<dbReference type="Pfam" id="PF00400">
    <property type="entry name" value="WD40"/>
    <property type="match status" value="4"/>
</dbReference>
<dbReference type="OrthoDB" id="951193at2"/>
<evidence type="ECO:0000313" key="11">
    <source>
        <dbReference type="Proteomes" id="UP000309174"/>
    </source>
</evidence>
<keyword evidence="5" id="KW-0418">Kinase</keyword>
<dbReference type="PROSITE" id="PS50082">
    <property type="entry name" value="WD_REPEATS_2"/>
    <property type="match status" value="3"/>
</dbReference>
<dbReference type="Gene3D" id="2.130.10.10">
    <property type="entry name" value="YVTN repeat-like/Quinoprotein amine dehydrogenase"/>
    <property type="match status" value="2"/>
</dbReference>
<dbReference type="GO" id="GO:0005524">
    <property type="term" value="F:ATP binding"/>
    <property type="evidence" value="ECO:0007669"/>
    <property type="project" value="UniProtKB-KW"/>
</dbReference>
<feature type="repeat" description="WD" evidence="7">
    <location>
        <begin position="481"/>
        <end position="524"/>
    </location>
</feature>
<evidence type="ECO:0000256" key="7">
    <source>
        <dbReference type="PROSITE-ProRule" id="PRU00221"/>
    </source>
</evidence>
<evidence type="ECO:0000256" key="3">
    <source>
        <dbReference type="ARBA" id="ARBA00022737"/>
    </source>
</evidence>
<feature type="repeat" description="WD" evidence="7">
    <location>
        <begin position="391"/>
        <end position="434"/>
    </location>
</feature>
<dbReference type="InterPro" id="IPR015943">
    <property type="entry name" value="WD40/YVTN_repeat-like_dom_sf"/>
</dbReference>
<dbReference type="AlphaFoldDB" id="A0A5C4JDR5"/>
<feature type="repeat" description="WD" evidence="7">
    <location>
        <begin position="298"/>
        <end position="333"/>
    </location>
</feature>
<dbReference type="PROSITE" id="PS50294">
    <property type="entry name" value="WD_REPEATS_REGION"/>
    <property type="match status" value="3"/>
</dbReference>
<reference evidence="10 11" key="1">
    <citation type="submission" date="2019-05" db="EMBL/GenBank/DDBJ databases">
        <title>Draft genome sequence of Actinomadura sp. 14C53.</title>
        <authorList>
            <person name="Saricaoglu S."/>
            <person name="Isik K."/>
        </authorList>
    </citation>
    <scope>NUCLEOTIDE SEQUENCE [LARGE SCALE GENOMIC DNA]</scope>
    <source>
        <strain evidence="10 11">14C53</strain>
    </source>
</reference>
<dbReference type="EMBL" id="VCKW01000057">
    <property type="protein sequence ID" value="TMR01841.1"/>
    <property type="molecule type" value="Genomic_DNA"/>
</dbReference>
<organism evidence="10 11">
    <name type="scientific">Actinomadura soli</name>
    <dbReference type="NCBI Taxonomy" id="2508997"/>
    <lineage>
        <taxon>Bacteria</taxon>
        <taxon>Bacillati</taxon>
        <taxon>Actinomycetota</taxon>
        <taxon>Actinomycetes</taxon>
        <taxon>Streptosporangiales</taxon>
        <taxon>Thermomonosporaceae</taxon>
        <taxon>Actinomadura</taxon>
    </lineage>
</organism>
<dbReference type="Proteomes" id="UP000309174">
    <property type="component" value="Unassembled WGS sequence"/>
</dbReference>
<dbReference type="InterPro" id="IPR011009">
    <property type="entry name" value="Kinase-like_dom_sf"/>
</dbReference>
<dbReference type="SUPFAM" id="SSF50978">
    <property type="entry name" value="WD40 repeat-like"/>
    <property type="match status" value="1"/>
</dbReference>
<evidence type="ECO:0000256" key="4">
    <source>
        <dbReference type="ARBA" id="ARBA00022741"/>
    </source>
</evidence>
<dbReference type="InterPro" id="IPR000719">
    <property type="entry name" value="Prot_kinase_dom"/>
</dbReference>
<dbReference type="GO" id="GO:0004674">
    <property type="term" value="F:protein serine/threonine kinase activity"/>
    <property type="evidence" value="ECO:0007669"/>
    <property type="project" value="TreeGrafter"/>
</dbReference>
<dbReference type="InterPro" id="IPR008271">
    <property type="entry name" value="Ser/Thr_kinase_AS"/>
</dbReference>
<dbReference type="PANTHER" id="PTHR43289">
    <property type="entry name" value="MITOGEN-ACTIVATED PROTEIN KINASE KINASE KINASE 20-RELATED"/>
    <property type="match status" value="1"/>
</dbReference>
<sequence length="614" mass="63951">MPLQPLREGDAGHIGEYRVLARLGAGGQGVVYLGEAPDGRRVAIKLLHAWSGGTPQGRLLFEREIRLAGRATGYTARVLGSGEQAGRPYVVSEYIEGESVEDRVRRAGRYGREEVLALAAATASALAAVHAAGLVHCDFKPGNVLTGPYGARIVDFGIARALETIAQRDHERRGTPAYMAPEQITGGRLGPHTDVFAWGATMAFAATGTPPFGLGDGESDHGIMYRIVHHEPDLDDVPEPLRAVVSACLRKEAADRPTAAKVMSSLGQGVPPPPPTSGGPPGASPGSSRFGAPIGDPLTGHTGTVRCVAYGSSGDLPIAVTGAHDLSARVWDLAARRQHGPPLRHDAPVLAVACGEPAGPPAGRPIVVTGCQDGTLSVWDPARGERAGEPLRGHGGAVTSVSMAVVGGRPMAVSASEDRTVRLWDLAAGRQLGPPLADDASPMPVACGDLDGSAVAVIGGMWDQSVRVLDLDDRRWTDLRLTSHTDSVVAVAYGRLAGRPVAVTGGYDRTVRVWDLGTRRELGRPLVHERAVLSVAFGMRGGEPILLAGVADGAVQGWSLLSRRPLGDPLAADPSVRGAAAVPVAFGRIGGRPIAITCPEDRGVRLWSLGTPDS</sequence>
<gene>
    <name evidence="10" type="ORF">ETD83_13730</name>
</gene>
<proteinExistence type="predicted"/>
<keyword evidence="1 7" id="KW-0853">WD repeat</keyword>
<dbReference type="RefSeq" id="WP_138645500.1">
    <property type="nucleotide sequence ID" value="NZ_VCKW01000057.1"/>
</dbReference>
<dbReference type="Pfam" id="PF00069">
    <property type="entry name" value="Pkinase"/>
    <property type="match status" value="1"/>
</dbReference>
<evidence type="ECO:0000256" key="5">
    <source>
        <dbReference type="ARBA" id="ARBA00022777"/>
    </source>
</evidence>
<dbReference type="CDD" id="cd14014">
    <property type="entry name" value="STKc_PknB_like"/>
    <property type="match status" value="1"/>
</dbReference>